<dbReference type="InterPro" id="IPR046525">
    <property type="entry name" value="DUF6702"/>
</dbReference>
<dbReference type="AlphaFoldDB" id="A0A917D910"/>
<dbReference type="EMBL" id="BMFG01000001">
    <property type="protein sequence ID" value="GGD13477.1"/>
    <property type="molecule type" value="Genomic_DNA"/>
</dbReference>
<name>A0A917D910_9FLAO</name>
<evidence type="ECO:0000313" key="1">
    <source>
        <dbReference type="EMBL" id="GGD13477.1"/>
    </source>
</evidence>
<reference evidence="1" key="2">
    <citation type="submission" date="2020-09" db="EMBL/GenBank/DDBJ databases">
        <authorList>
            <person name="Sun Q."/>
            <person name="Zhou Y."/>
        </authorList>
    </citation>
    <scope>NUCLEOTIDE SEQUENCE</scope>
    <source>
        <strain evidence="1">CGMCC 1.12506</strain>
    </source>
</reference>
<organism evidence="1 2">
    <name type="scientific">Flavobacterium orientale</name>
    <dbReference type="NCBI Taxonomy" id="1756020"/>
    <lineage>
        <taxon>Bacteria</taxon>
        <taxon>Pseudomonadati</taxon>
        <taxon>Bacteroidota</taxon>
        <taxon>Flavobacteriia</taxon>
        <taxon>Flavobacteriales</taxon>
        <taxon>Flavobacteriaceae</taxon>
        <taxon>Flavobacterium</taxon>
    </lineage>
</organism>
<protein>
    <recommendedName>
        <fullName evidence="3">Peptidase E</fullName>
    </recommendedName>
</protein>
<evidence type="ECO:0008006" key="3">
    <source>
        <dbReference type="Google" id="ProtNLM"/>
    </source>
</evidence>
<dbReference type="RefSeq" id="WP_188360515.1">
    <property type="nucleotide sequence ID" value="NZ_BMFG01000001.1"/>
</dbReference>
<comment type="caution">
    <text evidence="1">The sequence shown here is derived from an EMBL/GenBank/DDBJ whole genome shotgun (WGS) entry which is preliminary data.</text>
</comment>
<evidence type="ECO:0000313" key="2">
    <source>
        <dbReference type="Proteomes" id="UP000625735"/>
    </source>
</evidence>
<keyword evidence="2" id="KW-1185">Reference proteome</keyword>
<accession>A0A917D910</accession>
<gene>
    <name evidence="1" type="ORF">GCM10011343_00720</name>
</gene>
<proteinExistence type="predicted"/>
<dbReference type="Proteomes" id="UP000625735">
    <property type="component" value="Unassembled WGS sequence"/>
</dbReference>
<dbReference type="Pfam" id="PF20420">
    <property type="entry name" value="DUF6702"/>
    <property type="match status" value="1"/>
</dbReference>
<sequence length="168" mass="19333">MLKKISFFSLVVLICLSLTAVSVHKFYVSINQINYSQEKKELQITSRFFIDDVNNALQKRHKSQFYLGSDRETSEMDKHLENYFLENFSIKVNGKPSVVQIVNREIEDDVIIIYAVSKSKSKISSIEVKNTMLFDFISEQQNIIHSSILGKKKSALLTVSKSVDVLKY</sequence>
<reference evidence="1" key="1">
    <citation type="journal article" date="2014" name="Int. J. Syst. Evol. Microbiol.">
        <title>Complete genome sequence of Corynebacterium casei LMG S-19264T (=DSM 44701T), isolated from a smear-ripened cheese.</title>
        <authorList>
            <consortium name="US DOE Joint Genome Institute (JGI-PGF)"/>
            <person name="Walter F."/>
            <person name="Albersmeier A."/>
            <person name="Kalinowski J."/>
            <person name="Ruckert C."/>
        </authorList>
    </citation>
    <scope>NUCLEOTIDE SEQUENCE</scope>
    <source>
        <strain evidence="1">CGMCC 1.12506</strain>
    </source>
</reference>